<keyword evidence="1" id="KW-0472">Membrane</keyword>
<keyword evidence="1" id="KW-1133">Transmembrane helix</keyword>
<name>A0ABN9WTU7_9DINO</name>
<dbReference type="Proteomes" id="UP001189429">
    <property type="component" value="Unassembled WGS sequence"/>
</dbReference>
<reference evidence="2" key="1">
    <citation type="submission" date="2023-10" db="EMBL/GenBank/DDBJ databases">
        <authorList>
            <person name="Chen Y."/>
            <person name="Shah S."/>
            <person name="Dougan E. K."/>
            <person name="Thang M."/>
            <person name="Chan C."/>
        </authorList>
    </citation>
    <scope>NUCLEOTIDE SEQUENCE [LARGE SCALE GENOMIC DNA]</scope>
</reference>
<dbReference type="PANTHER" id="PTHR12879">
    <property type="entry name" value="SPHINGOLIPID DELTA 4 DESATURASE/C-4 HYDROXYLASE PROTEIN DES2"/>
    <property type="match status" value="1"/>
</dbReference>
<dbReference type="PANTHER" id="PTHR12879:SF8">
    <property type="entry name" value="SPHINGOLIPID DELTA(4)-DESATURASE DES1"/>
    <property type="match status" value="1"/>
</dbReference>
<comment type="caution">
    <text evidence="2">The sequence shown here is derived from an EMBL/GenBank/DDBJ whole genome shotgun (WGS) entry which is preliminary data.</text>
</comment>
<evidence type="ECO:0000313" key="3">
    <source>
        <dbReference type="Proteomes" id="UP001189429"/>
    </source>
</evidence>
<accession>A0ABN9WTU7</accession>
<keyword evidence="1" id="KW-0812">Transmembrane</keyword>
<dbReference type="EMBL" id="CAUYUJ010019315">
    <property type="protein sequence ID" value="CAK0890188.1"/>
    <property type="molecule type" value="Genomic_DNA"/>
</dbReference>
<feature type="transmembrane region" description="Helical" evidence="1">
    <location>
        <begin position="6"/>
        <end position="31"/>
    </location>
</feature>
<organism evidence="2 3">
    <name type="scientific">Prorocentrum cordatum</name>
    <dbReference type="NCBI Taxonomy" id="2364126"/>
    <lineage>
        <taxon>Eukaryota</taxon>
        <taxon>Sar</taxon>
        <taxon>Alveolata</taxon>
        <taxon>Dinophyceae</taxon>
        <taxon>Prorocentrales</taxon>
        <taxon>Prorocentraceae</taxon>
        <taxon>Prorocentrum</taxon>
    </lineage>
</organism>
<evidence type="ECO:0008006" key="4">
    <source>
        <dbReference type="Google" id="ProtNLM"/>
    </source>
</evidence>
<sequence>MYTCTYTYIYIYIYTLFSMLANLPIGIPYCVPFRGYHLEHHKYQGIDGIDTDIPSNLEARFIRGPITKTIWCSCQILTYALRPMFIKPQELTMMHVLNWAVQIAFDAA</sequence>
<evidence type="ECO:0000313" key="2">
    <source>
        <dbReference type="EMBL" id="CAK0890188.1"/>
    </source>
</evidence>
<evidence type="ECO:0000256" key="1">
    <source>
        <dbReference type="SAM" id="Phobius"/>
    </source>
</evidence>
<keyword evidence="3" id="KW-1185">Reference proteome</keyword>
<gene>
    <name evidence="2" type="ORF">PCOR1329_LOCUS70485</name>
</gene>
<proteinExistence type="predicted"/>
<feature type="non-terminal residue" evidence="2">
    <location>
        <position position="108"/>
    </location>
</feature>
<protein>
    <recommendedName>
        <fullName evidence="4">Fatty acid desaturase domain-containing protein</fullName>
    </recommendedName>
</protein>